<organism evidence="4">
    <name type="scientific">Cyprideis torosa</name>
    <dbReference type="NCBI Taxonomy" id="163714"/>
    <lineage>
        <taxon>Eukaryota</taxon>
        <taxon>Metazoa</taxon>
        <taxon>Ecdysozoa</taxon>
        <taxon>Arthropoda</taxon>
        <taxon>Crustacea</taxon>
        <taxon>Oligostraca</taxon>
        <taxon>Ostracoda</taxon>
        <taxon>Podocopa</taxon>
        <taxon>Podocopida</taxon>
        <taxon>Cytherocopina</taxon>
        <taxon>Cytheroidea</taxon>
        <taxon>Cytherideidae</taxon>
        <taxon>Cyprideis</taxon>
    </lineage>
</organism>
<protein>
    <submittedName>
        <fullName evidence="4">Uncharacterized protein</fullName>
    </submittedName>
</protein>
<feature type="compositionally biased region" description="Pro residues" evidence="1">
    <location>
        <begin position="354"/>
        <end position="367"/>
    </location>
</feature>
<gene>
    <name evidence="4" type="ORF">CTOB1V02_LOCUS8028</name>
</gene>
<accession>A0A7R8WGW3</accession>
<dbReference type="SUPFAM" id="SSF50494">
    <property type="entry name" value="Trypsin-like serine proteases"/>
    <property type="match status" value="1"/>
</dbReference>
<reference evidence="4" key="1">
    <citation type="submission" date="2020-11" db="EMBL/GenBank/DDBJ databases">
        <authorList>
            <person name="Tran Van P."/>
        </authorList>
    </citation>
    <scope>NUCLEOTIDE SEQUENCE</scope>
</reference>
<evidence type="ECO:0000313" key="4">
    <source>
        <dbReference type="EMBL" id="CAD7230166.1"/>
    </source>
</evidence>
<feature type="signal peptide" evidence="3">
    <location>
        <begin position="1"/>
        <end position="19"/>
    </location>
</feature>
<dbReference type="InterPro" id="IPR009003">
    <property type="entry name" value="Peptidase_S1_PA"/>
</dbReference>
<feature type="transmembrane region" description="Helical" evidence="2">
    <location>
        <begin position="380"/>
        <end position="406"/>
    </location>
</feature>
<keyword evidence="2" id="KW-0812">Transmembrane</keyword>
<keyword evidence="3" id="KW-0732">Signal</keyword>
<sequence>MLYRPLLLLIPHLLFPVMADTSWGTPGAREQHLTQRLLKPPYSTPPQCPMGKAPVQVINFDQDKNSCEKFETLDKLQKTPSEDRVIPFLAMVTSRTKNSFKTCIGSIICKSVVLSSCHCGIDFVSGSLKVPVSIAFPWDTGNTPPATIPALRHCHPTIEKQLTSTPSQNWQAMFKSNSLDLALFKTKPADFDKVKATYTHLCFMAKRISELSPSLSIYHFAHVDDHPYSDCYREDPDLIPFQKLDIFKNNRAPSCPPSSKDSFCISKFHSSRTCNAENLGGPLMINAEGRLLQVSTLSGDTERRTCDGQAVSFHEYDLEALMSWQKSEPDILPAMNGEYICLTTGPLPEGPKISPIPKPPSKTPPKTRPPKTSYKTKTRLVLLIILDVMLSSATFLMLALLALMLWRVRLNRPQEK</sequence>
<dbReference type="InterPro" id="IPR043504">
    <property type="entry name" value="Peptidase_S1_PA_chymotrypsin"/>
</dbReference>
<dbReference type="EMBL" id="OB662509">
    <property type="protein sequence ID" value="CAD7230166.1"/>
    <property type="molecule type" value="Genomic_DNA"/>
</dbReference>
<name>A0A7R8WGW3_9CRUS</name>
<keyword evidence="2" id="KW-0472">Membrane</keyword>
<feature type="region of interest" description="Disordered" evidence="1">
    <location>
        <begin position="350"/>
        <end position="373"/>
    </location>
</feature>
<evidence type="ECO:0000256" key="3">
    <source>
        <dbReference type="SAM" id="SignalP"/>
    </source>
</evidence>
<evidence type="ECO:0000256" key="1">
    <source>
        <dbReference type="SAM" id="MobiDB-lite"/>
    </source>
</evidence>
<dbReference type="Gene3D" id="2.40.10.10">
    <property type="entry name" value="Trypsin-like serine proteases"/>
    <property type="match status" value="2"/>
</dbReference>
<feature type="chain" id="PRO_5043568534" evidence="3">
    <location>
        <begin position="20"/>
        <end position="416"/>
    </location>
</feature>
<dbReference type="AlphaFoldDB" id="A0A7R8WGW3"/>
<keyword evidence="2" id="KW-1133">Transmembrane helix</keyword>
<proteinExistence type="predicted"/>
<evidence type="ECO:0000256" key="2">
    <source>
        <dbReference type="SAM" id="Phobius"/>
    </source>
</evidence>